<gene>
    <name evidence="1" type="ORF">LCGC14_0647100</name>
</gene>
<organism evidence="1">
    <name type="scientific">marine sediment metagenome</name>
    <dbReference type="NCBI Taxonomy" id="412755"/>
    <lineage>
        <taxon>unclassified sequences</taxon>
        <taxon>metagenomes</taxon>
        <taxon>ecological metagenomes</taxon>
    </lineage>
</organism>
<dbReference type="Gene3D" id="3.40.50.1820">
    <property type="entry name" value="alpha/beta hydrolase"/>
    <property type="match status" value="1"/>
</dbReference>
<evidence type="ECO:0008006" key="2">
    <source>
        <dbReference type="Google" id="ProtNLM"/>
    </source>
</evidence>
<dbReference type="SUPFAM" id="SSF53474">
    <property type="entry name" value="alpha/beta-Hydrolases"/>
    <property type="match status" value="1"/>
</dbReference>
<evidence type="ECO:0000313" key="1">
    <source>
        <dbReference type="EMBL" id="KKN49001.1"/>
    </source>
</evidence>
<comment type="caution">
    <text evidence="1">The sequence shown here is derived from an EMBL/GenBank/DDBJ whole genome shotgun (WGS) entry which is preliminary data.</text>
</comment>
<reference evidence="1" key="1">
    <citation type="journal article" date="2015" name="Nature">
        <title>Complex archaea that bridge the gap between prokaryotes and eukaryotes.</title>
        <authorList>
            <person name="Spang A."/>
            <person name="Saw J.H."/>
            <person name="Jorgensen S.L."/>
            <person name="Zaremba-Niedzwiedzka K."/>
            <person name="Martijn J."/>
            <person name="Lind A.E."/>
            <person name="van Eijk R."/>
            <person name="Schleper C."/>
            <person name="Guy L."/>
            <person name="Ettema T.J."/>
        </authorList>
    </citation>
    <scope>NUCLEOTIDE SEQUENCE</scope>
</reference>
<proteinExistence type="predicted"/>
<dbReference type="InterPro" id="IPR029058">
    <property type="entry name" value="AB_hydrolase_fold"/>
</dbReference>
<accession>A0A0F9TJ37</accession>
<dbReference type="AlphaFoldDB" id="A0A0F9TJ37"/>
<protein>
    <recommendedName>
        <fullName evidence="2">Serine hydrolase FSH domain-containing protein</fullName>
    </recommendedName>
</protein>
<dbReference type="EMBL" id="LAZR01001191">
    <property type="protein sequence ID" value="KKN49001.1"/>
    <property type="molecule type" value="Genomic_DNA"/>
</dbReference>
<name>A0A0F9TJ37_9ZZZZ</name>
<sequence length="292" mass="32897">MIVFLSTHGTKKRLVLISRYIALCVLLVILQACSSIPTTQSRIDTVQQLASQKNWQSQLITTSAFKLQSYVPIPPILSNRLTIYIEGDGLAWLSRRTISSDPTPTDPLTLKLALLDKDNAVYLARPCQYVWSQNCDSRMWTSARFSPEVLQSMNQAINELKTEFKATSLRLIGYSGGGAIATLLAAERKDVDQLVTVAGNLDTDFWTDLQNISPLTESLNPADIWQKLVNVQQIHFVGSEDNIMPEAVAQSYQRHFPQSEQPLVRVITGMTHHCCWVEHWPEILQEISEVEK</sequence>